<accession>A0ABS7VTR5</accession>
<name>A0ABS7VTR5_9HYPH</name>
<reference evidence="1 2" key="1">
    <citation type="submission" date="2021-09" db="EMBL/GenBank/DDBJ databases">
        <title>The complete genome sequence of a new microorganism.</title>
        <authorList>
            <person name="Zi Z."/>
        </authorList>
    </citation>
    <scope>NUCLEOTIDE SEQUENCE [LARGE SCALE GENOMIC DNA]</scope>
    <source>
        <strain evidence="1 2">WGZ8</strain>
    </source>
</reference>
<keyword evidence="2" id="KW-1185">Reference proteome</keyword>
<gene>
    <name evidence="1" type="ORF">K9B37_19720</name>
</gene>
<protein>
    <submittedName>
        <fullName evidence="1">Enoyl-CoA hydratase/isomerase family protein</fullName>
    </submittedName>
</protein>
<dbReference type="Gene3D" id="3.90.226.10">
    <property type="entry name" value="2-enoyl-CoA Hydratase, Chain A, domain 1"/>
    <property type="match status" value="1"/>
</dbReference>
<evidence type="ECO:0000313" key="1">
    <source>
        <dbReference type="EMBL" id="MBZ6078490.1"/>
    </source>
</evidence>
<dbReference type="InterPro" id="IPR001753">
    <property type="entry name" value="Enoyl-CoA_hydra/iso"/>
</dbReference>
<dbReference type="PANTHER" id="PTHR43459:SF1">
    <property type="entry name" value="EG:BACN32G11.4 PROTEIN"/>
    <property type="match status" value="1"/>
</dbReference>
<dbReference type="InterPro" id="IPR029045">
    <property type="entry name" value="ClpP/crotonase-like_dom_sf"/>
</dbReference>
<sequence>MNAPILVESADGIARLTFNRPERLNAIDVEMAEAFASAVETVLRDSAIRVILLTAKGRAFVAGGDLASFRSAADKVAMADAIIGPMHKGLKRLAEAPAIVLCAAHGAIAGAGMSILSFVDLAIVAEDATFNMAYARVGVPPDCGGSWALPRIVGLRRALELALLAETIDAAEALRLGLVNRVVPRPLLEEEALKTATRLAKAAPAAMARTKMLMRGAFTTAVDEHLDAERSGFASCAATEDFIEALDAFFGKRSPRFTGR</sequence>
<dbReference type="RefSeq" id="WP_224315238.1">
    <property type="nucleotide sequence ID" value="NZ_JAIRBM010000018.1"/>
</dbReference>
<dbReference type="Pfam" id="PF00378">
    <property type="entry name" value="ECH_1"/>
    <property type="match status" value="1"/>
</dbReference>
<dbReference type="CDD" id="cd06558">
    <property type="entry name" value="crotonase-like"/>
    <property type="match status" value="1"/>
</dbReference>
<dbReference type="SUPFAM" id="SSF52096">
    <property type="entry name" value="ClpP/crotonase"/>
    <property type="match status" value="1"/>
</dbReference>
<dbReference type="PANTHER" id="PTHR43459">
    <property type="entry name" value="ENOYL-COA HYDRATASE"/>
    <property type="match status" value="1"/>
</dbReference>
<proteinExistence type="predicted"/>
<organism evidence="1 2">
    <name type="scientific">Microvirga puerhi</name>
    <dbReference type="NCBI Taxonomy" id="2876078"/>
    <lineage>
        <taxon>Bacteria</taxon>
        <taxon>Pseudomonadati</taxon>
        <taxon>Pseudomonadota</taxon>
        <taxon>Alphaproteobacteria</taxon>
        <taxon>Hyphomicrobiales</taxon>
        <taxon>Methylobacteriaceae</taxon>
        <taxon>Microvirga</taxon>
    </lineage>
</organism>
<evidence type="ECO:0000313" key="2">
    <source>
        <dbReference type="Proteomes" id="UP000704176"/>
    </source>
</evidence>
<comment type="caution">
    <text evidence="1">The sequence shown here is derived from an EMBL/GenBank/DDBJ whole genome shotgun (WGS) entry which is preliminary data.</text>
</comment>
<dbReference type="EMBL" id="JAIRBM010000018">
    <property type="protein sequence ID" value="MBZ6078490.1"/>
    <property type="molecule type" value="Genomic_DNA"/>
</dbReference>
<dbReference type="Proteomes" id="UP000704176">
    <property type="component" value="Unassembled WGS sequence"/>
</dbReference>